<dbReference type="GO" id="GO:0046872">
    <property type="term" value="F:metal ion binding"/>
    <property type="evidence" value="ECO:0007669"/>
    <property type="project" value="InterPro"/>
</dbReference>
<dbReference type="EMBL" id="SGPL01000009">
    <property type="protein sequence ID" value="THH21040.1"/>
    <property type="molecule type" value="Genomic_DNA"/>
</dbReference>
<organism evidence="4 5">
    <name type="scientific">Bondarzewia mesenterica</name>
    <dbReference type="NCBI Taxonomy" id="1095465"/>
    <lineage>
        <taxon>Eukaryota</taxon>
        <taxon>Fungi</taxon>
        <taxon>Dikarya</taxon>
        <taxon>Basidiomycota</taxon>
        <taxon>Agaricomycotina</taxon>
        <taxon>Agaricomycetes</taxon>
        <taxon>Russulales</taxon>
        <taxon>Bondarzewiaceae</taxon>
        <taxon>Bondarzewia</taxon>
    </lineage>
</organism>
<comment type="function">
    <text evidence="1">Component of the mitochondrial ribosome (mitoribosome), a dedicated translation machinery responsible for the synthesis of mitochondrial genome-encoded proteins, including at least some of the essential transmembrane subunits of the mitochondrial respiratory chain. The mitoribosomes are attached to the mitochondrial inner membrane and translation products are cotranslationally integrated into the membrane.</text>
</comment>
<dbReference type="GO" id="GO:0005737">
    <property type="term" value="C:cytoplasm"/>
    <property type="evidence" value="ECO:0007669"/>
    <property type="project" value="TreeGrafter"/>
</dbReference>
<evidence type="ECO:0000256" key="1">
    <source>
        <dbReference type="ARBA" id="ARBA00037226"/>
    </source>
</evidence>
<dbReference type="InterPro" id="IPR036324">
    <property type="entry name" value="Mn/Fe_SOD_N_sf"/>
</dbReference>
<dbReference type="GO" id="GO:0004784">
    <property type="term" value="F:superoxide dismutase activity"/>
    <property type="evidence" value="ECO:0007669"/>
    <property type="project" value="InterPro"/>
</dbReference>
<dbReference type="Pfam" id="PF02777">
    <property type="entry name" value="Sod_Fe_C"/>
    <property type="match status" value="1"/>
</dbReference>
<dbReference type="PANTHER" id="PTHR43595:SF2">
    <property type="entry name" value="SMALL RIBOSOMAL SUBUNIT PROTEIN MS42"/>
    <property type="match status" value="1"/>
</dbReference>
<dbReference type="InterPro" id="IPR036314">
    <property type="entry name" value="SOD_C_sf"/>
</dbReference>
<dbReference type="SUPFAM" id="SSF54719">
    <property type="entry name" value="Fe,Mn superoxide dismutase (SOD), C-terminal domain"/>
    <property type="match status" value="1"/>
</dbReference>
<protein>
    <recommendedName>
        <fullName evidence="3">Manganese/iron superoxide dismutase C-terminal domain-containing protein</fullName>
    </recommendedName>
</protein>
<gene>
    <name evidence="4" type="ORF">EW146_g435</name>
</gene>
<dbReference type="InterPro" id="IPR019832">
    <property type="entry name" value="Mn/Fe_SOD_C"/>
</dbReference>
<feature type="compositionally biased region" description="Pro residues" evidence="2">
    <location>
        <begin position="231"/>
        <end position="243"/>
    </location>
</feature>
<evidence type="ECO:0000313" key="5">
    <source>
        <dbReference type="Proteomes" id="UP000310158"/>
    </source>
</evidence>
<dbReference type="Proteomes" id="UP000310158">
    <property type="component" value="Unassembled WGS sequence"/>
</dbReference>
<dbReference type="OrthoDB" id="275227at2759"/>
<dbReference type="Gene3D" id="3.55.40.20">
    <property type="entry name" value="Iron/manganese superoxide dismutase, C-terminal domain"/>
    <property type="match status" value="1"/>
</dbReference>
<sequence length="362" mass="39702">MTSIALRLASTSSRATRLSPRALSQTKRARAVPTRNIHVRKELPYKVEDGMGQFLTPQGLKNIAVDYQQGLLDRLNEQVKGSGDSNTTVAQVVISTSLDASKTLAFNYASEALNNSFFLNYLKPPPEGKENHEDSISEHLRHHIKHQFGSLSQFTSVVSAAAMGMFSTGWVWFVTDKRGNTGVIATYGAGTLLVSSRHQRFEPSIFKDILLPGEGADALESEDASAQTDPNPSPPISGAPPTSPASGVTRQPPPLHPSSPARAFHTSASRADEPVYPASIYRAGKPTQGNSTLVNDPMDLRGIQFEQLGEVLYPLFCVSVHEHAWLGSGYGVWGKEEYLKRFWTCLDWEQVSRTFVKFVTVK</sequence>
<evidence type="ECO:0000259" key="3">
    <source>
        <dbReference type="Pfam" id="PF02777"/>
    </source>
</evidence>
<evidence type="ECO:0000256" key="2">
    <source>
        <dbReference type="SAM" id="MobiDB-lite"/>
    </source>
</evidence>
<name>A0A4S4MDB7_9AGAM</name>
<feature type="domain" description="Manganese/iron superoxide dismutase C-terminal" evidence="3">
    <location>
        <begin position="138"/>
        <end position="195"/>
    </location>
</feature>
<reference evidence="4 5" key="1">
    <citation type="submission" date="2019-02" db="EMBL/GenBank/DDBJ databases">
        <title>Genome sequencing of the rare red list fungi Bondarzewia mesenterica.</title>
        <authorList>
            <person name="Buettner E."/>
            <person name="Kellner H."/>
        </authorList>
    </citation>
    <scope>NUCLEOTIDE SEQUENCE [LARGE SCALE GENOMIC DNA]</scope>
    <source>
        <strain evidence="4 5">DSM 108281</strain>
    </source>
</reference>
<evidence type="ECO:0000313" key="4">
    <source>
        <dbReference type="EMBL" id="THH21040.1"/>
    </source>
</evidence>
<comment type="caution">
    <text evidence="4">The sequence shown here is derived from an EMBL/GenBank/DDBJ whole genome shotgun (WGS) entry which is preliminary data.</text>
</comment>
<dbReference type="SUPFAM" id="SSF46609">
    <property type="entry name" value="Fe,Mn superoxide dismutase (SOD), N-terminal domain"/>
    <property type="match status" value="1"/>
</dbReference>
<proteinExistence type="predicted"/>
<accession>A0A4S4MDB7</accession>
<feature type="region of interest" description="Disordered" evidence="2">
    <location>
        <begin position="218"/>
        <end position="269"/>
    </location>
</feature>
<keyword evidence="5" id="KW-1185">Reference proteome</keyword>
<dbReference type="PANTHER" id="PTHR43595">
    <property type="entry name" value="37S RIBOSOMAL PROTEIN S26, MITOCHONDRIAL"/>
    <property type="match status" value="1"/>
</dbReference>
<dbReference type="AlphaFoldDB" id="A0A4S4MDB7"/>